<dbReference type="PROSITE" id="PS00217">
    <property type="entry name" value="SUGAR_TRANSPORT_2"/>
    <property type="match status" value="1"/>
</dbReference>
<comment type="subcellular location">
    <subcellularLocation>
        <location evidence="1">Membrane</location>
        <topology evidence="1">Multi-pass membrane protein</topology>
    </subcellularLocation>
</comment>
<dbReference type="Gene3D" id="1.20.1250.20">
    <property type="entry name" value="MFS general substrate transporter like domains"/>
    <property type="match status" value="1"/>
</dbReference>
<evidence type="ECO:0000256" key="3">
    <source>
        <dbReference type="ARBA" id="ARBA00022448"/>
    </source>
</evidence>
<feature type="transmembrane region" description="Helical" evidence="8">
    <location>
        <begin position="409"/>
        <end position="434"/>
    </location>
</feature>
<feature type="transmembrane region" description="Helical" evidence="8">
    <location>
        <begin position="98"/>
        <end position="115"/>
    </location>
</feature>
<dbReference type="Proteomes" id="UP001187682">
    <property type="component" value="Unassembled WGS sequence"/>
</dbReference>
<feature type="transmembrane region" description="Helical" evidence="8">
    <location>
        <begin position="372"/>
        <end position="397"/>
    </location>
</feature>
<name>A0AAE8MY62_9PEZI</name>
<gene>
    <name evidence="10" type="ORF">DNG_05318</name>
</gene>
<feature type="transmembrane region" description="Helical" evidence="8">
    <location>
        <begin position="71"/>
        <end position="91"/>
    </location>
</feature>
<proteinExistence type="inferred from homology"/>
<evidence type="ECO:0000256" key="4">
    <source>
        <dbReference type="ARBA" id="ARBA00022692"/>
    </source>
</evidence>
<evidence type="ECO:0000256" key="5">
    <source>
        <dbReference type="ARBA" id="ARBA00022989"/>
    </source>
</evidence>
<dbReference type="InterPro" id="IPR005829">
    <property type="entry name" value="Sugar_transporter_CS"/>
</dbReference>
<evidence type="ECO:0000313" key="11">
    <source>
        <dbReference type="Proteomes" id="UP001187682"/>
    </source>
</evidence>
<evidence type="ECO:0000256" key="8">
    <source>
        <dbReference type="SAM" id="Phobius"/>
    </source>
</evidence>
<evidence type="ECO:0000256" key="6">
    <source>
        <dbReference type="ARBA" id="ARBA00023136"/>
    </source>
</evidence>
<keyword evidence="6 8" id="KW-0472">Membrane</keyword>
<dbReference type="AlphaFoldDB" id="A0AAE8MY62"/>
<accession>A0AAE8MY62</accession>
<reference evidence="10" key="1">
    <citation type="submission" date="2018-03" db="EMBL/GenBank/DDBJ databases">
        <authorList>
            <person name="Guldener U."/>
        </authorList>
    </citation>
    <scope>NUCLEOTIDE SEQUENCE</scope>
</reference>
<evidence type="ECO:0000256" key="7">
    <source>
        <dbReference type="RuleBase" id="RU003346"/>
    </source>
</evidence>
<dbReference type="InterPro" id="IPR005828">
    <property type="entry name" value="MFS_sugar_transport-like"/>
</dbReference>
<keyword evidence="11" id="KW-1185">Reference proteome</keyword>
<dbReference type="InterPro" id="IPR050360">
    <property type="entry name" value="MFS_Sugar_Transporters"/>
</dbReference>
<feature type="transmembrane region" description="Helical" evidence="8">
    <location>
        <begin position="156"/>
        <end position="176"/>
    </location>
</feature>
<sequence length="514" mass="56660">MAVSKGRETSIRDNWKCILICLAMSMANCQYGYDTATISGFQAMVGFLQVYGYEDSESPTGWNIATVPQQLISSFLNVGTIVGVILTATWAKYYGRKPAIWLASLISFVAAGLQVGTTSLAGLYVGRILIGVSNGFFITFANVYTAEVSPAHLRGAIVSLFGIWVSIGSILGAVANNSTKDFLSKLSYQIPIASLFIIPTVLSVVIFFIPESPRWLLVQNRPDEAKRALEELRGDSFRGCRELLEEEFEEMKQGIQEEKDLGSRSSVRDMFRCTDLRRTLICFGVILTHSSSGLWLIIAYGTFFFQMAGVEKPFLTTIVKSVSGLVGVCVGIFLAQKFMGRRSMMLLGHSVSVLCMLGIAVADTVAPQSKGAGTAIVACALIYYAFYNGFSGALSWPISSELVSSRLRVLTIGSGTGINYVFAWLTSFTAPYFINKENLNWGARYAYIWAGSNLATLVFLYFFLPEMKGRTLEELDELFQNRVSVRDFPTYQCNSSERAKERARNTAEKVVESV</sequence>
<dbReference type="EMBL" id="ONZQ02000007">
    <property type="protein sequence ID" value="SPO02645.1"/>
    <property type="molecule type" value="Genomic_DNA"/>
</dbReference>
<protein>
    <submittedName>
        <fullName evidence="10">Related to transporter (Major facilitator superfamily)</fullName>
    </submittedName>
</protein>
<dbReference type="FunFam" id="1.20.1250.20:FF:000078">
    <property type="entry name" value="MFS maltose transporter, putative"/>
    <property type="match status" value="1"/>
</dbReference>
<comment type="similarity">
    <text evidence="2 7">Belongs to the major facilitator superfamily. Sugar transporter (TC 2.A.1.1) family.</text>
</comment>
<evidence type="ECO:0000256" key="2">
    <source>
        <dbReference type="ARBA" id="ARBA00010992"/>
    </source>
</evidence>
<dbReference type="InterPro" id="IPR020846">
    <property type="entry name" value="MFS_dom"/>
</dbReference>
<dbReference type="SUPFAM" id="SSF103473">
    <property type="entry name" value="MFS general substrate transporter"/>
    <property type="match status" value="1"/>
</dbReference>
<organism evidence="10 11">
    <name type="scientific">Cephalotrichum gorgonifer</name>
    <dbReference type="NCBI Taxonomy" id="2041049"/>
    <lineage>
        <taxon>Eukaryota</taxon>
        <taxon>Fungi</taxon>
        <taxon>Dikarya</taxon>
        <taxon>Ascomycota</taxon>
        <taxon>Pezizomycotina</taxon>
        <taxon>Sordariomycetes</taxon>
        <taxon>Hypocreomycetidae</taxon>
        <taxon>Microascales</taxon>
        <taxon>Microascaceae</taxon>
        <taxon>Cephalotrichum</taxon>
    </lineage>
</organism>
<dbReference type="PROSITE" id="PS50850">
    <property type="entry name" value="MFS"/>
    <property type="match status" value="1"/>
</dbReference>
<evidence type="ECO:0000256" key="1">
    <source>
        <dbReference type="ARBA" id="ARBA00004141"/>
    </source>
</evidence>
<dbReference type="InterPro" id="IPR036259">
    <property type="entry name" value="MFS_trans_sf"/>
</dbReference>
<keyword evidence="5 8" id="KW-1133">Transmembrane helix</keyword>
<feature type="transmembrane region" description="Helical" evidence="8">
    <location>
        <begin position="188"/>
        <end position="209"/>
    </location>
</feature>
<keyword evidence="4 8" id="KW-0812">Transmembrane</keyword>
<feature type="transmembrane region" description="Helical" evidence="8">
    <location>
        <begin position="121"/>
        <end position="144"/>
    </location>
</feature>
<feature type="transmembrane region" description="Helical" evidence="8">
    <location>
        <begin position="314"/>
        <end position="334"/>
    </location>
</feature>
<dbReference type="Pfam" id="PF00083">
    <property type="entry name" value="Sugar_tr"/>
    <property type="match status" value="1"/>
</dbReference>
<comment type="caution">
    <text evidence="10">The sequence shown here is derived from an EMBL/GenBank/DDBJ whole genome shotgun (WGS) entry which is preliminary data.</text>
</comment>
<dbReference type="GO" id="GO:0016020">
    <property type="term" value="C:membrane"/>
    <property type="evidence" value="ECO:0007669"/>
    <property type="project" value="UniProtKB-SubCell"/>
</dbReference>
<dbReference type="GO" id="GO:0005351">
    <property type="term" value="F:carbohydrate:proton symporter activity"/>
    <property type="evidence" value="ECO:0007669"/>
    <property type="project" value="TreeGrafter"/>
</dbReference>
<keyword evidence="3 7" id="KW-0813">Transport</keyword>
<dbReference type="PANTHER" id="PTHR48022">
    <property type="entry name" value="PLASTIDIC GLUCOSE TRANSPORTER 4"/>
    <property type="match status" value="1"/>
</dbReference>
<feature type="transmembrane region" description="Helical" evidence="8">
    <location>
        <begin position="280"/>
        <end position="302"/>
    </location>
</feature>
<feature type="transmembrane region" description="Helical" evidence="8">
    <location>
        <begin position="446"/>
        <end position="464"/>
    </location>
</feature>
<evidence type="ECO:0000313" key="10">
    <source>
        <dbReference type="EMBL" id="SPO02645.1"/>
    </source>
</evidence>
<feature type="domain" description="Major facilitator superfamily (MFS) profile" evidence="9">
    <location>
        <begin position="20"/>
        <end position="468"/>
    </location>
</feature>
<dbReference type="PANTHER" id="PTHR48022:SF10">
    <property type="entry name" value="MAJOR FACILITATOR SUPERFAMILY (MFS) PROFILE DOMAIN-CONTAINING PROTEIN"/>
    <property type="match status" value="1"/>
</dbReference>
<evidence type="ECO:0000259" key="9">
    <source>
        <dbReference type="PROSITE" id="PS50850"/>
    </source>
</evidence>
<feature type="transmembrane region" description="Helical" evidence="8">
    <location>
        <begin position="346"/>
        <end position="366"/>
    </location>
</feature>
<dbReference type="NCBIfam" id="TIGR00879">
    <property type="entry name" value="SP"/>
    <property type="match status" value="1"/>
</dbReference>
<dbReference type="InterPro" id="IPR003663">
    <property type="entry name" value="Sugar/inositol_transpt"/>
</dbReference>